<evidence type="ECO:0000313" key="3">
    <source>
        <dbReference type="Proteomes" id="UP000390335"/>
    </source>
</evidence>
<feature type="compositionally biased region" description="Polar residues" evidence="1">
    <location>
        <begin position="40"/>
        <end position="50"/>
    </location>
</feature>
<comment type="caution">
    <text evidence="2">The sequence shown here is derived from an EMBL/GenBank/DDBJ whole genome shotgun (WGS) entry which is preliminary data.</text>
</comment>
<name>A0ABQ0Z9U9_9HYPH</name>
<feature type="region of interest" description="Disordered" evidence="1">
    <location>
        <begin position="40"/>
        <end position="60"/>
    </location>
</feature>
<organism evidence="2 3">
    <name type="scientific">Rhizobium dioscoreae</name>
    <dbReference type="NCBI Taxonomy" id="2653122"/>
    <lineage>
        <taxon>Bacteria</taxon>
        <taxon>Pseudomonadati</taxon>
        <taxon>Pseudomonadota</taxon>
        <taxon>Alphaproteobacteria</taxon>
        <taxon>Hyphomicrobiales</taxon>
        <taxon>Rhizobiaceae</taxon>
        <taxon>Rhizobium/Agrobacterium group</taxon>
        <taxon>Rhizobium</taxon>
    </lineage>
</organism>
<dbReference type="RefSeq" id="WP_152094347.1">
    <property type="nucleotide sequence ID" value="NZ_BLAJ01000006.1"/>
</dbReference>
<accession>A0ABQ0Z9U9</accession>
<dbReference type="EMBL" id="BLAJ01000006">
    <property type="protein sequence ID" value="GES52086.1"/>
    <property type="molecule type" value="Genomic_DNA"/>
</dbReference>
<gene>
    <name evidence="2" type="ORF">RsS93_47000</name>
</gene>
<keyword evidence="3" id="KW-1185">Reference proteome</keyword>
<dbReference type="Proteomes" id="UP000390335">
    <property type="component" value="Unassembled WGS sequence"/>
</dbReference>
<proteinExistence type="predicted"/>
<sequence length="95" mass="10117">MADNSTTTISATFQIRQATNLVVEHLVQEHAISRQDIFAQSANDRNTAGSAASGGDIRYDEGARGDAPLAGGIEVSADIVPNPAYLRRETLEHHG</sequence>
<protein>
    <submittedName>
        <fullName evidence="2">Uncharacterized protein</fullName>
    </submittedName>
</protein>
<evidence type="ECO:0000256" key="1">
    <source>
        <dbReference type="SAM" id="MobiDB-lite"/>
    </source>
</evidence>
<evidence type="ECO:0000313" key="2">
    <source>
        <dbReference type="EMBL" id="GES52086.1"/>
    </source>
</evidence>
<reference evidence="2 3" key="1">
    <citation type="journal article" date="2020" name="Genome Biol. Evol.">
        <title>Rhizobium dioscoreae sp. nov., a plant growth-promoting bacterium isolated from yam (Dioscorea species).</title>
        <authorList>
            <person name="Ouyabe M."/>
            <person name="Tanaka N."/>
            <person name="Shiwa Y."/>
            <person name="Fujita N."/>
            <person name="Kikuno H."/>
            <person name="Babil P."/>
            <person name="Shiwachi H."/>
        </authorList>
    </citation>
    <scope>NUCLEOTIDE SEQUENCE [LARGE SCALE GENOMIC DNA]</scope>
    <source>
        <strain evidence="2 3">S-93</strain>
    </source>
</reference>